<gene>
    <name evidence="2" type="ORF">Pmgp_03451</name>
</gene>
<feature type="domain" description="HTH luxR-type" evidence="1">
    <location>
        <begin position="240"/>
        <end position="289"/>
    </location>
</feature>
<sequence length="314" mass="35063">MPPADGIIILSIEKEGGNLSTLPIPSEKRNRRPAILVATLGVEPQVVTITLDMLLAGGWTISETVVICTKTPRVQEALRVIEEEFRRAAYPGVQLRAVPVASAEGMAGDFCTDEEMHSLLRTLYVEIRRARQTGYVVHLCVSGGRKVMGIMGMVVAQLLFGPEDYVWHLVTEGWQPGAARRLHLPPGQGVRLVPVPVLRWSEAGALMQTVAELNDPAEVVAWHEKISRAGQVKRQREFIERWLTRAEREVVRLACRGLDNAAIAGALFKREQTVANQLRGVYDKLREWLGYPEGNVDRHRLIAEFAPYFTLMKT</sequence>
<dbReference type="SUPFAM" id="SSF46894">
    <property type="entry name" value="C-terminal effector domain of the bipartite response regulators"/>
    <property type="match status" value="1"/>
</dbReference>
<dbReference type="OrthoDB" id="1721221at2"/>
<protein>
    <recommendedName>
        <fullName evidence="1">HTH luxR-type domain-containing protein</fullName>
    </recommendedName>
</protein>
<comment type="caution">
    <text evidence="2">The sequence shown here is derived from an EMBL/GenBank/DDBJ whole genome shotgun (WGS) entry which is preliminary data.</text>
</comment>
<dbReference type="InterPro" id="IPR036388">
    <property type="entry name" value="WH-like_DNA-bd_sf"/>
</dbReference>
<name>A0A4Y7RJP4_9FIRM</name>
<dbReference type="Pfam" id="PF09623">
    <property type="entry name" value="Cas_NE0113"/>
    <property type="match status" value="1"/>
</dbReference>
<dbReference type="Gene3D" id="1.10.10.10">
    <property type="entry name" value="Winged helix-like DNA-binding domain superfamily/Winged helix DNA-binding domain"/>
    <property type="match status" value="1"/>
</dbReference>
<dbReference type="PRINTS" id="PR00038">
    <property type="entry name" value="HTHLUXR"/>
</dbReference>
<keyword evidence="3" id="KW-1185">Reference proteome</keyword>
<dbReference type="RefSeq" id="WP_134215606.1">
    <property type="nucleotide sequence ID" value="NZ_QFFZ01000063.1"/>
</dbReference>
<dbReference type="CDD" id="cd09741">
    <property type="entry name" value="Csx1_III-U"/>
    <property type="match status" value="1"/>
</dbReference>
<dbReference type="InterPro" id="IPR000792">
    <property type="entry name" value="Tscrpt_reg_LuxR_C"/>
</dbReference>
<dbReference type="InterPro" id="IPR019092">
    <property type="entry name" value="SSO2081-like_dom"/>
</dbReference>
<dbReference type="GO" id="GO:0006355">
    <property type="term" value="P:regulation of DNA-templated transcription"/>
    <property type="evidence" value="ECO:0007669"/>
    <property type="project" value="InterPro"/>
</dbReference>
<proteinExistence type="predicted"/>
<dbReference type="InterPro" id="IPR016032">
    <property type="entry name" value="Sig_transdc_resp-reg_C-effctor"/>
</dbReference>
<organism evidence="2 3">
    <name type="scientific">Pelotomaculum propionicicum</name>
    <dbReference type="NCBI Taxonomy" id="258475"/>
    <lineage>
        <taxon>Bacteria</taxon>
        <taxon>Bacillati</taxon>
        <taxon>Bacillota</taxon>
        <taxon>Clostridia</taxon>
        <taxon>Eubacteriales</taxon>
        <taxon>Desulfotomaculaceae</taxon>
        <taxon>Pelotomaculum</taxon>
    </lineage>
</organism>
<reference evidence="2 3" key="1">
    <citation type="journal article" date="2018" name="Environ. Microbiol.">
        <title>Novel energy conservation strategies and behaviour of Pelotomaculum schinkii driving syntrophic propionate catabolism.</title>
        <authorList>
            <person name="Hidalgo-Ahumada C.A.P."/>
            <person name="Nobu M.K."/>
            <person name="Narihiro T."/>
            <person name="Tamaki H."/>
            <person name="Liu W.T."/>
            <person name="Kamagata Y."/>
            <person name="Stams A.J.M."/>
            <person name="Imachi H."/>
            <person name="Sousa D.Z."/>
        </authorList>
    </citation>
    <scope>NUCLEOTIDE SEQUENCE [LARGE SCALE GENOMIC DNA]</scope>
    <source>
        <strain evidence="2 3">MGP</strain>
    </source>
</reference>
<evidence type="ECO:0000259" key="1">
    <source>
        <dbReference type="SMART" id="SM00421"/>
    </source>
</evidence>
<dbReference type="Proteomes" id="UP000297597">
    <property type="component" value="Unassembled WGS sequence"/>
</dbReference>
<evidence type="ECO:0000313" key="2">
    <source>
        <dbReference type="EMBL" id="TEB09031.1"/>
    </source>
</evidence>
<dbReference type="InterPro" id="IPR019848">
    <property type="entry name" value="CRISPR-assoc_prot_Csx14"/>
</dbReference>
<dbReference type="SMART" id="SM00421">
    <property type="entry name" value="HTH_LUXR"/>
    <property type="match status" value="1"/>
</dbReference>
<accession>A0A4Y7RJP4</accession>
<dbReference type="AlphaFoldDB" id="A0A4Y7RJP4"/>
<evidence type="ECO:0000313" key="3">
    <source>
        <dbReference type="Proteomes" id="UP000297597"/>
    </source>
</evidence>
<dbReference type="GO" id="GO:0003677">
    <property type="term" value="F:DNA binding"/>
    <property type="evidence" value="ECO:0007669"/>
    <property type="project" value="InterPro"/>
</dbReference>
<dbReference type="NCBIfam" id="TIGR03642">
    <property type="entry name" value="cas_csx14"/>
    <property type="match status" value="1"/>
</dbReference>
<dbReference type="EMBL" id="QFFZ01000063">
    <property type="protein sequence ID" value="TEB09031.1"/>
    <property type="molecule type" value="Genomic_DNA"/>
</dbReference>